<comment type="caution">
    <text evidence="2">The sequence shown here is derived from an EMBL/GenBank/DDBJ whole genome shotgun (WGS) entry which is preliminary data.</text>
</comment>
<accession>A0AAV0C709</accession>
<keyword evidence="3" id="KW-1185">Reference proteome</keyword>
<sequence>MWNKHLKLSIKIFQWKVLHRFIPITDNLPRFQRVIQPSICPMCRNHNDSMNHAFYQCCKVFDIWKYFMDILEIPIISNSCTIRNVFLNWWFQAGSKSLSDVFRHNLLGIICWHIWKSYENMVWGTSSHFPGVDFPNKNLHSSMDLEYP</sequence>
<organism evidence="2 3">
    <name type="scientific">Cuscuta epithymum</name>
    <dbReference type="NCBI Taxonomy" id="186058"/>
    <lineage>
        <taxon>Eukaryota</taxon>
        <taxon>Viridiplantae</taxon>
        <taxon>Streptophyta</taxon>
        <taxon>Embryophyta</taxon>
        <taxon>Tracheophyta</taxon>
        <taxon>Spermatophyta</taxon>
        <taxon>Magnoliopsida</taxon>
        <taxon>eudicotyledons</taxon>
        <taxon>Gunneridae</taxon>
        <taxon>Pentapetalae</taxon>
        <taxon>asterids</taxon>
        <taxon>lamiids</taxon>
        <taxon>Solanales</taxon>
        <taxon>Convolvulaceae</taxon>
        <taxon>Cuscuteae</taxon>
        <taxon>Cuscuta</taxon>
        <taxon>Cuscuta subgen. Cuscuta</taxon>
    </lineage>
</organism>
<dbReference type="Proteomes" id="UP001152523">
    <property type="component" value="Unassembled WGS sequence"/>
</dbReference>
<dbReference type="EMBL" id="CAMAPF010000015">
    <property type="protein sequence ID" value="CAH9068935.1"/>
    <property type="molecule type" value="Genomic_DNA"/>
</dbReference>
<gene>
    <name evidence="2" type="ORF">CEPIT_LOCUS2923</name>
</gene>
<name>A0AAV0C709_9ASTE</name>
<evidence type="ECO:0000313" key="3">
    <source>
        <dbReference type="Proteomes" id="UP001152523"/>
    </source>
</evidence>
<dbReference type="AlphaFoldDB" id="A0AAV0C709"/>
<proteinExistence type="predicted"/>
<evidence type="ECO:0000313" key="2">
    <source>
        <dbReference type="EMBL" id="CAH9068935.1"/>
    </source>
</evidence>
<evidence type="ECO:0000259" key="1">
    <source>
        <dbReference type="Pfam" id="PF13966"/>
    </source>
</evidence>
<dbReference type="InterPro" id="IPR026960">
    <property type="entry name" value="RVT-Znf"/>
</dbReference>
<dbReference type="Pfam" id="PF13966">
    <property type="entry name" value="zf-RVT"/>
    <property type="match status" value="1"/>
</dbReference>
<reference evidence="2" key="1">
    <citation type="submission" date="2022-07" db="EMBL/GenBank/DDBJ databases">
        <authorList>
            <person name="Macas J."/>
            <person name="Novak P."/>
            <person name="Neumann P."/>
        </authorList>
    </citation>
    <scope>NUCLEOTIDE SEQUENCE</scope>
</reference>
<feature type="domain" description="Reverse transcriptase zinc-binding" evidence="1">
    <location>
        <begin position="1"/>
        <end position="64"/>
    </location>
</feature>
<protein>
    <recommendedName>
        <fullName evidence="1">Reverse transcriptase zinc-binding domain-containing protein</fullName>
    </recommendedName>
</protein>